<name>A0A1X9LM41_9MICO</name>
<organism evidence="1 2">
    <name type="scientific">Cnuibacter physcomitrellae</name>
    <dbReference type="NCBI Taxonomy" id="1619308"/>
    <lineage>
        <taxon>Bacteria</taxon>
        <taxon>Bacillati</taxon>
        <taxon>Actinomycetota</taxon>
        <taxon>Actinomycetes</taxon>
        <taxon>Micrococcales</taxon>
        <taxon>Microbacteriaceae</taxon>
        <taxon>Cnuibacter</taxon>
    </lineage>
</organism>
<accession>A0A1X9LM41</accession>
<evidence type="ECO:0000313" key="2">
    <source>
        <dbReference type="Proteomes" id="UP000192775"/>
    </source>
</evidence>
<sequence>MFRSSNRSDDVSLIGFASVDPVSWVDASRLRDGFATGSYRREWTWLAEIDDRPVARAVWWGPSGAVHPLALHCVIVDPTVPNPELWAAALIRSAHRAYLAAGAVLEPDVVIHARPGWRDDPVATAAVSWRMRAALDAGLALASEAETADGRTRIVLSSVPGVAAVHPVPVPSGPASS</sequence>
<dbReference type="KEGG" id="cphy:B5808_13825"/>
<keyword evidence="2" id="KW-1185">Reference proteome</keyword>
<protein>
    <recommendedName>
        <fullName evidence="3">GNAT family N-acetyltransferase</fullName>
    </recommendedName>
</protein>
<gene>
    <name evidence="1" type="ORF">B5808_13825</name>
</gene>
<dbReference type="RefSeq" id="WP_085020315.1">
    <property type="nucleotide sequence ID" value="NZ_BMHD01000001.1"/>
</dbReference>
<reference evidence="1 2" key="1">
    <citation type="submission" date="2017-04" db="EMBL/GenBank/DDBJ databases">
        <authorList>
            <person name="Afonso C.L."/>
            <person name="Miller P.J."/>
            <person name="Scott M.A."/>
            <person name="Spackman E."/>
            <person name="Goraichik I."/>
            <person name="Dimitrov K.M."/>
            <person name="Suarez D.L."/>
            <person name="Swayne D.E."/>
        </authorList>
    </citation>
    <scope>NUCLEOTIDE SEQUENCE [LARGE SCALE GENOMIC DNA]</scope>
    <source>
        <strain evidence="2">XA(T)</strain>
    </source>
</reference>
<dbReference type="EMBL" id="CP020715">
    <property type="protein sequence ID" value="ARJ06177.1"/>
    <property type="molecule type" value="Genomic_DNA"/>
</dbReference>
<dbReference type="AlphaFoldDB" id="A0A1X9LM41"/>
<proteinExistence type="predicted"/>
<evidence type="ECO:0000313" key="1">
    <source>
        <dbReference type="EMBL" id="ARJ06177.1"/>
    </source>
</evidence>
<dbReference type="Proteomes" id="UP000192775">
    <property type="component" value="Chromosome"/>
</dbReference>
<evidence type="ECO:0008006" key="3">
    <source>
        <dbReference type="Google" id="ProtNLM"/>
    </source>
</evidence>
<dbReference type="STRING" id="1619308.B5808_13825"/>